<dbReference type="SUPFAM" id="SSF88946">
    <property type="entry name" value="Sigma2 domain of RNA polymerase sigma factors"/>
    <property type="match status" value="1"/>
</dbReference>
<dbReference type="Gene3D" id="1.10.10.10">
    <property type="entry name" value="Winged helix-like DNA-binding domain superfamily/Winged helix DNA-binding domain"/>
    <property type="match status" value="1"/>
</dbReference>
<evidence type="ECO:0000256" key="3">
    <source>
        <dbReference type="ARBA" id="ARBA00023082"/>
    </source>
</evidence>
<evidence type="ECO:0008006" key="10">
    <source>
        <dbReference type="Google" id="ProtNLM"/>
    </source>
</evidence>
<evidence type="ECO:0000313" key="8">
    <source>
        <dbReference type="EMBL" id="PZR04607.1"/>
    </source>
</evidence>
<dbReference type="NCBIfam" id="TIGR02937">
    <property type="entry name" value="sigma70-ECF"/>
    <property type="match status" value="1"/>
</dbReference>
<reference evidence="8 9" key="1">
    <citation type="submission" date="2017-08" db="EMBL/GenBank/DDBJ databases">
        <title>Infants hospitalized years apart are colonized by the same room-sourced microbial strains.</title>
        <authorList>
            <person name="Brooks B."/>
            <person name="Olm M.R."/>
            <person name="Firek B.A."/>
            <person name="Baker R."/>
            <person name="Thomas B.C."/>
            <person name="Morowitz M.J."/>
            <person name="Banfield J.F."/>
        </authorList>
    </citation>
    <scope>NUCLEOTIDE SEQUENCE [LARGE SCALE GENOMIC DNA]</scope>
    <source>
        <strain evidence="8">S2_003_000_R2_14</strain>
    </source>
</reference>
<dbReference type="AlphaFoldDB" id="A0A2W5SSF0"/>
<keyword evidence="4" id="KW-0238">DNA-binding</keyword>
<dbReference type="InterPro" id="IPR013325">
    <property type="entry name" value="RNA_pol_sigma_r2"/>
</dbReference>
<name>A0A2W5SSF0_9BACT</name>
<evidence type="ECO:0000259" key="6">
    <source>
        <dbReference type="Pfam" id="PF04542"/>
    </source>
</evidence>
<feature type="domain" description="RNA polymerase sigma factor 70 region 4 type 2" evidence="7">
    <location>
        <begin position="139"/>
        <end position="190"/>
    </location>
</feature>
<dbReference type="PANTHER" id="PTHR43133">
    <property type="entry name" value="RNA POLYMERASE ECF-TYPE SIGMA FACTO"/>
    <property type="match status" value="1"/>
</dbReference>
<dbReference type="Pfam" id="PF04542">
    <property type="entry name" value="Sigma70_r2"/>
    <property type="match status" value="1"/>
</dbReference>
<dbReference type="Proteomes" id="UP000249061">
    <property type="component" value="Unassembled WGS sequence"/>
</dbReference>
<dbReference type="InterPro" id="IPR013324">
    <property type="entry name" value="RNA_pol_sigma_r3/r4-like"/>
</dbReference>
<dbReference type="SUPFAM" id="SSF88659">
    <property type="entry name" value="Sigma3 and sigma4 domains of RNA polymerase sigma factors"/>
    <property type="match status" value="1"/>
</dbReference>
<evidence type="ECO:0000256" key="5">
    <source>
        <dbReference type="ARBA" id="ARBA00023163"/>
    </source>
</evidence>
<evidence type="ECO:0000256" key="2">
    <source>
        <dbReference type="ARBA" id="ARBA00023015"/>
    </source>
</evidence>
<protein>
    <recommendedName>
        <fullName evidence="10">Sigma-70 family RNA polymerase sigma factor</fullName>
    </recommendedName>
</protein>
<dbReference type="Gene3D" id="1.10.1740.10">
    <property type="match status" value="1"/>
</dbReference>
<dbReference type="GO" id="GO:0016987">
    <property type="term" value="F:sigma factor activity"/>
    <property type="evidence" value="ECO:0007669"/>
    <property type="project" value="UniProtKB-KW"/>
</dbReference>
<keyword evidence="3" id="KW-0731">Sigma factor</keyword>
<dbReference type="InterPro" id="IPR036388">
    <property type="entry name" value="WH-like_DNA-bd_sf"/>
</dbReference>
<evidence type="ECO:0000259" key="7">
    <source>
        <dbReference type="Pfam" id="PF08281"/>
    </source>
</evidence>
<dbReference type="InterPro" id="IPR013249">
    <property type="entry name" value="RNA_pol_sigma70_r4_t2"/>
</dbReference>
<accession>A0A2W5SSF0</accession>
<dbReference type="GO" id="GO:0006352">
    <property type="term" value="P:DNA-templated transcription initiation"/>
    <property type="evidence" value="ECO:0007669"/>
    <property type="project" value="InterPro"/>
</dbReference>
<evidence type="ECO:0000256" key="4">
    <source>
        <dbReference type="ARBA" id="ARBA00023125"/>
    </source>
</evidence>
<comment type="caution">
    <text evidence="8">The sequence shown here is derived from an EMBL/GenBank/DDBJ whole genome shotgun (WGS) entry which is preliminary data.</text>
</comment>
<evidence type="ECO:0000313" key="9">
    <source>
        <dbReference type="Proteomes" id="UP000249061"/>
    </source>
</evidence>
<gene>
    <name evidence="8" type="ORF">DI536_33990</name>
</gene>
<dbReference type="InterPro" id="IPR039425">
    <property type="entry name" value="RNA_pol_sigma-70-like"/>
</dbReference>
<evidence type="ECO:0000256" key="1">
    <source>
        <dbReference type="ARBA" id="ARBA00010641"/>
    </source>
</evidence>
<dbReference type="InterPro" id="IPR007627">
    <property type="entry name" value="RNA_pol_sigma70_r2"/>
</dbReference>
<dbReference type="InterPro" id="IPR014284">
    <property type="entry name" value="RNA_pol_sigma-70_dom"/>
</dbReference>
<organism evidence="8 9">
    <name type="scientific">Archangium gephyra</name>
    <dbReference type="NCBI Taxonomy" id="48"/>
    <lineage>
        <taxon>Bacteria</taxon>
        <taxon>Pseudomonadati</taxon>
        <taxon>Myxococcota</taxon>
        <taxon>Myxococcia</taxon>
        <taxon>Myxococcales</taxon>
        <taxon>Cystobacterineae</taxon>
        <taxon>Archangiaceae</taxon>
        <taxon>Archangium</taxon>
    </lineage>
</organism>
<dbReference type="GO" id="GO:0003677">
    <property type="term" value="F:DNA binding"/>
    <property type="evidence" value="ECO:0007669"/>
    <property type="project" value="UniProtKB-KW"/>
</dbReference>
<proteinExistence type="inferred from homology"/>
<dbReference type="PANTHER" id="PTHR43133:SF8">
    <property type="entry name" value="RNA POLYMERASE SIGMA FACTOR HI_1459-RELATED"/>
    <property type="match status" value="1"/>
</dbReference>
<dbReference type="Pfam" id="PF08281">
    <property type="entry name" value="Sigma70_r4_2"/>
    <property type="match status" value="1"/>
</dbReference>
<keyword evidence="5" id="KW-0804">Transcription</keyword>
<dbReference type="EMBL" id="QFQP01000055">
    <property type="protein sequence ID" value="PZR04607.1"/>
    <property type="molecule type" value="Genomic_DNA"/>
</dbReference>
<sequence length="209" mass="23755">MELPLYSWRSAGLQRAAVSSPGHRADAVERARAGDATAFRELYALHHKQVARQLNFLVPKADLEDVLQDVFIEVYRSIRRFEGKSAFTTWLYRLTVHVAMKSRRKQTRSRLDIVEELPEQAHDGPAPDDVSLSAERQVRVEALLEKLSPKKRAVLVLHDLQGVEAQRIAEILATNILTVRTRLFYARKELEALAKEDPALAEFFGSDEP</sequence>
<feature type="domain" description="RNA polymerase sigma-70 region 2" evidence="6">
    <location>
        <begin position="42"/>
        <end position="108"/>
    </location>
</feature>
<comment type="similarity">
    <text evidence="1">Belongs to the sigma-70 factor family. ECF subfamily.</text>
</comment>
<keyword evidence="2" id="KW-0805">Transcription regulation</keyword>